<dbReference type="Proteomes" id="UP000054262">
    <property type="component" value="Unassembled WGS sequence"/>
</dbReference>
<dbReference type="EMBL" id="AAUX01000003">
    <property type="protein sequence ID" value="EAV46407.1"/>
    <property type="molecule type" value="Genomic_DNA"/>
</dbReference>
<sequence>MNIIITGHHIKITPAIENYITSKFHKIESHFSQLINVKFTLSVEKNMHVAESTLHLPQQDIHAQANDTDMYHAIEMLIKKLDIQVIKYKEKHTNHHKLESPRNQ</sequence>
<dbReference type="AlphaFoldDB" id="A0P4N1"/>
<comment type="similarity">
    <text evidence="2">Belongs to the HPF/YfiA ribosome-associated protein family. Short HPF subfamily.</text>
</comment>
<dbReference type="GO" id="GO:0043024">
    <property type="term" value="F:ribosomal small subunit binding"/>
    <property type="evidence" value="ECO:0007669"/>
    <property type="project" value="TreeGrafter"/>
</dbReference>
<dbReference type="Pfam" id="PF02482">
    <property type="entry name" value="Ribosomal_S30AE"/>
    <property type="match status" value="1"/>
</dbReference>
<dbReference type="GO" id="GO:0045900">
    <property type="term" value="P:negative regulation of translational elongation"/>
    <property type="evidence" value="ECO:0007669"/>
    <property type="project" value="TreeGrafter"/>
</dbReference>
<dbReference type="EMBL" id="AAUX01000001">
    <property type="protein sequence ID" value="EAV46491.1"/>
    <property type="molecule type" value="Genomic_DNA"/>
</dbReference>
<comment type="caution">
    <text evidence="7">The sequence shown here is derived from an EMBL/GenBank/DDBJ whole genome shotgun (WGS) entry which is preliminary data.</text>
</comment>
<dbReference type="PANTHER" id="PTHR33231:SF1">
    <property type="entry name" value="30S RIBOSOMAL PROTEIN"/>
    <property type="match status" value="1"/>
</dbReference>
<dbReference type="GO" id="GO:0022627">
    <property type="term" value="C:cytosolic small ribosomal subunit"/>
    <property type="evidence" value="ECO:0007669"/>
    <property type="project" value="TreeGrafter"/>
</dbReference>
<evidence type="ECO:0000256" key="1">
    <source>
        <dbReference type="ARBA" id="ARBA00022845"/>
    </source>
</evidence>
<dbReference type="FunFam" id="3.30.160.100:FF:000001">
    <property type="entry name" value="Ribosome hibernation promoting factor"/>
    <property type="match status" value="1"/>
</dbReference>
<dbReference type="NCBIfam" id="TIGR00741">
    <property type="entry name" value="yfiA"/>
    <property type="match status" value="1"/>
</dbReference>
<dbReference type="InterPro" id="IPR050574">
    <property type="entry name" value="HPF/YfiA_ribosome-assoc"/>
</dbReference>
<dbReference type="InterPro" id="IPR036567">
    <property type="entry name" value="RHF-like"/>
</dbReference>
<name>A0P4N1_9PROT</name>
<gene>
    <name evidence="7" type="ORF">MB2181_00420</name>
    <name evidence="6" type="ORF">MB2181_06768</name>
</gene>
<evidence type="ECO:0000313" key="8">
    <source>
        <dbReference type="Proteomes" id="UP000054262"/>
    </source>
</evidence>
<dbReference type="InterPro" id="IPR003489">
    <property type="entry name" value="RHF/RaiA"/>
</dbReference>
<keyword evidence="8" id="KW-1185">Reference proteome</keyword>
<dbReference type="Gene3D" id="3.30.160.100">
    <property type="entry name" value="Ribosome hibernation promotion factor-like"/>
    <property type="match status" value="1"/>
</dbReference>
<evidence type="ECO:0000313" key="7">
    <source>
        <dbReference type="EMBL" id="EAV46491.1"/>
    </source>
</evidence>
<proteinExistence type="inferred from homology"/>
<comment type="subunit">
    <text evidence="3">Associates exclusively with 100S ribosomes, which are dimers of 70S ribosomes.</text>
</comment>
<evidence type="ECO:0000256" key="3">
    <source>
        <dbReference type="ARBA" id="ARBA00038695"/>
    </source>
</evidence>
<dbReference type="PANTHER" id="PTHR33231">
    <property type="entry name" value="30S RIBOSOMAL PROTEIN"/>
    <property type="match status" value="1"/>
</dbReference>
<evidence type="ECO:0000256" key="4">
    <source>
        <dbReference type="ARBA" id="ARBA00041148"/>
    </source>
</evidence>
<keyword evidence="7" id="KW-0687">Ribonucleoprotein</keyword>
<organism evidence="7 8">
    <name type="scientific">Methylophilales bacterium HTCC2181</name>
    <dbReference type="NCBI Taxonomy" id="383631"/>
    <lineage>
        <taxon>Bacteria</taxon>
        <taxon>Pseudomonadati</taxon>
        <taxon>Pseudomonadota</taxon>
        <taxon>Betaproteobacteria</taxon>
        <taxon>Nitrosomonadales</taxon>
        <taxon>OM43 clade</taxon>
    </lineage>
</organism>
<evidence type="ECO:0000256" key="2">
    <source>
        <dbReference type="ARBA" id="ARBA00038434"/>
    </source>
</evidence>
<evidence type="ECO:0000256" key="5">
    <source>
        <dbReference type="ARBA" id="ARBA00041319"/>
    </source>
</evidence>
<keyword evidence="7" id="KW-0689">Ribosomal protein</keyword>
<reference evidence="7 8" key="1">
    <citation type="submission" date="2006-11" db="EMBL/GenBank/DDBJ databases">
        <authorList>
            <person name="Giovannoni S."/>
            <person name="Vergin K."/>
            <person name="Ferriera S."/>
            <person name="Johnson J."/>
            <person name="Kravitz S."/>
            <person name="Beeson K."/>
            <person name="Sutton G."/>
            <person name="Rogers Y.-H."/>
            <person name="Friedman R."/>
            <person name="Frazier M."/>
            <person name="Venter J.C."/>
        </authorList>
    </citation>
    <scope>NUCLEOTIDE SEQUENCE [LARGE SCALE GENOMIC DNA]</scope>
    <source>
        <strain evidence="7 8">HTCC2181</strain>
    </source>
</reference>
<evidence type="ECO:0000313" key="6">
    <source>
        <dbReference type="EMBL" id="EAV46407.1"/>
    </source>
</evidence>
<protein>
    <recommendedName>
        <fullName evidence="4">Ribosome hibernation promoting factor</fullName>
    </recommendedName>
    <alternativeName>
        <fullName evidence="5">Hibernation factor HPF</fullName>
    </alternativeName>
</protein>
<keyword evidence="1" id="KW-0810">Translation regulation</keyword>
<dbReference type="SUPFAM" id="SSF69754">
    <property type="entry name" value="Ribosome binding protein Y (YfiA homologue)"/>
    <property type="match status" value="1"/>
</dbReference>
<dbReference type="CDD" id="cd00552">
    <property type="entry name" value="RaiA"/>
    <property type="match status" value="1"/>
</dbReference>
<dbReference type="OrthoDB" id="9795980at2"/>
<accession>A0P4N1</accession>